<dbReference type="Proteomes" id="UP000004095">
    <property type="component" value="Unassembled WGS sequence"/>
</dbReference>
<accession>A1ZWS7</accession>
<dbReference type="PANTHER" id="PTHR43711">
    <property type="entry name" value="TWO-COMPONENT HISTIDINE KINASE"/>
    <property type="match status" value="1"/>
</dbReference>
<comment type="caution">
    <text evidence="10">The sequence shown here is derived from an EMBL/GenBank/DDBJ whole genome shotgun (WGS) entry which is preliminary data.</text>
</comment>
<keyword evidence="4" id="KW-0808">Transferase</keyword>
<feature type="transmembrane region" description="Helical" evidence="8">
    <location>
        <begin position="202"/>
        <end position="223"/>
    </location>
</feature>
<evidence type="ECO:0000256" key="5">
    <source>
        <dbReference type="ARBA" id="ARBA00022777"/>
    </source>
</evidence>
<feature type="transmembrane region" description="Helical" evidence="8">
    <location>
        <begin position="260"/>
        <end position="284"/>
    </location>
</feature>
<dbReference type="Pfam" id="PF07696">
    <property type="entry name" value="7TMR-DISMED2"/>
    <property type="match status" value="1"/>
</dbReference>
<dbReference type="Pfam" id="PF00512">
    <property type="entry name" value="HisKA"/>
    <property type="match status" value="1"/>
</dbReference>
<evidence type="ECO:0000256" key="7">
    <source>
        <dbReference type="SAM" id="Coils"/>
    </source>
</evidence>
<dbReference type="SUPFAM" id="SSF55874">
    <property type="entry name" value="ATPase domain of HSP90 chaperone/DNA topoisomerase II/histidine kinase"/>
    <property type="match status" value="1"/>
</dbReference>
<evidence type="ECO:0000313" key="10">
    <source>
        <dbReference type="EMBL" id="EAY25209.1"/>
    </source>
</evidence>
<dbReference type="InterPro" id="IPR003594">
    <property type="entry name" value="HATPase_dom"/>
</dbReference>
<feature type="transmembrane region" description="Helical" evidence="8">
    <location>
        <begin position="230"/>
        <end position="254"/>
    </location>
</feature>
<evidence type="ECO:0000256" key="2">
    <source>
        <dbReference type="ARBA" id="ARBA00012438"/>
    </source>
</evidence>
<evidence type="ECO:0000256" key="4">
    <source>
        <dbReference type="ARBA" id="ARBA00022679"/>
    </source>
</evidence>
<evidence type="ECO:0000313" key="11">
    <source>
        <dbReference type="Proteomes" id="UP000004095"/>
    </source>
</evidence>
<keyword evidence="3" id="KW-0597">Phosphoprotein</keyword>
<dbReference type="InterPro" id="IPR005467">
    <property type="entry name" value="His_kinase_dom"/>
</dbReference>
<sequence>MYTSYTKANLSIAWLCLLFTTLNCSLLFAQTTPKSLIHLSPGFEVMDLTTVHITWLPDARHQLTFQDILSPAYQQKFKNIPRLHWGYDRQTHWVKICLRPNQRLHQALVLELFTRIEQVTFFYQQNTNKTPQWAAKKAGIVNGEFDRKSLVLFNTNLPFVLNSQADITTIYVKLHSSTTATIFRFKLYEADHYNHYLIEQNIISALLYGAVLALIIYNLFIFFALREVTYLLYVVLEVLNVLIMLVVSGHFVSIFSAPDFWWFSLDQLLFLVIFVNSIFAVYFLDTSQQCMLSHKGVWAMGAVALGLFVLGGWFHWMPFAMSFSFVCAVLFIVNAIYLYFNGVKVAYYYLIAWIFYAMGYWIKALQVFDLISSSYYLIHQAPSIGIALQVLFFSFALGDKINQIKKDRYEAQGKLLLKTQENEQLVVSQKEMLEQKVAERTYQLEESYEEVQQQNQALQLARQKLEKQQRLIQQQNQDLQQSTQKLKKLNRTKDRFFGIIAHDLRGPLASFQEVNNLIHHYLDKNKPERIKKLGNQIHQSAKSLNNLLNNLLNWALVQQKLISYNPELLDLRGIVEDCLNNFKTLIGIHHIHIKLSLGNDGQVWADKPSTSSMVHNLISNAVKFTPDKGTIHISIESHQDQVTLMIKDSGTGMNQATLDEALGAGEVQSQQGVRGEKGSGLGLTLCREFAQFNQCKLTAESTLGTGTTFYLSFVKNNGSLV</sequence>
<keyword evidence="8" id="KW-1133">Transmembrane helix</keyword>
<evidence type="ECO:0000256" key="1">
    <source>
        <dbReference type="ARBA" id="ARBA00000085"/>
    </source>
</evidence>
<dbReference type="SMART" id="SM00388">
    <property type="entry name" value="HisKA"/>
    <property type="match status" value="1"/>
</dbReference>
<dbReference type="Gene3D" id="1.10.287.130">
    <property type="match status" value="1"/>
</dbReference>
<keyword evidence="5" id="KW-0418">Kinase</keyword>
<evidence type="ECO:0000256" key="3">
    <source>
        <dbReference type="ARBA" id="ARBA00022553"/>
    </source>
</evidence>
<feature type="domain" description="Histidine kinase" evidence="9">
    <location>
        <begin position="499"/>
        <end position="717"/>
    </location>
</feature>
<dbReference type="InterPro" id="IPR036890">
    <property type="entry name" value="HATPase_C_sf"/>
</dbReference>
<dbReference type="RefSeq" id="WP_002703347.1">
    <property type="nucleotide sequence ID" value="NZ_AAWS01000053.1"/>
</dbReference>
<dbReference type="InterPro" id="IPR050736">
    <property type="entry name" value="Sensor_HK_Regulatory"/>
</dbReference>
<protein>
    <recommendedName>
        <fullName evidence="2">histidine kinase</fullName>
        <ecNumber evidence="2">2.7.13.3</ecNumber>
    </recommendedName>
</protein>
<keyword evidence="11" id="KW-1185">Reference proteome</keyword>
<dbReference type="SMART" id="SM00387">
    <property type="entry name" value="HATPase_c"/>
    <property type="match status" value="1"/>
</dbReference>
<dbReference type="InterPro" id="IPR003661">
    <property type="entry name" value="HisK_dim/P_dom"/>
</dbReference>
<dbReference type="GO" id="GO:0000155">
    <property type="term" value="F:phosphorelay sensor kinase activity"/>
    <property type="evidence" value="ECO:0007669"/>
    <property type="project" value="InterPro"/>
</dbReference>
<dbReference type="PANTHER" id="PTHR43711:SF26">
    <property type="entry name" value="SENSOR HISTIDINE KINASE RCSC"/>
    <property type="match status" value="1"/>
</dbReference>
<reference evidence="10 11" key="1">
    <citation type="submission" date="2007-01" db="EMBL/GenBank/DDBJ databases">
        <authorList>
            <person name="Haygood M."/>
            <person name="Podell S."/>
            <person name="Anderson C."/>
            <person name="Hopkinson B."/>
            <person name="Roe K."/>
            <person name="Barbeau K."/>
            <person name="Gaasterland T."/>
            <person name="Ferriera S."/>
            <person name="Johnson J."/>
            <person name="Kravitz S."/>
            <person name="Beeson K."/>
            <person name="Sutton G."/>
            <person name="Rogers Y.-H."/>
            <person name="Friedman R."/>
            <person name="Frazier M."/>
            <person name="Venter J.C."/>
        </authorList>
    </citation>
    <scope>NUCLEOTIDE SEQUENCE [LARGE SCALE GENOMIC DNA]</scope>
    <source>
        <strain evidence="10 11">ATCC 23134</strain>
    </source>
</reference>
<dbReference type="SUPFAM" id="SSF47384">
    <property type="entry name" value="Homodimeric domain of signal transducing histidine kinase"/>
    <property type="match status" value="1"/>
</dbReference>
<gene>
    <name evidence="10" type="ORF">M23134_06805</name>
</gene>
<dbReference type="PROSITE" id="PS50109">
    <property type="entry name" value="HIS_KIN"/>
    <property type="match status" value="1"/>
</dbReference>
<feature type="transmembrane region" description="Helical" evidence="8">
    <location>
        <begin position="296"/>
        <end position="314"/>
    </location>
</feature>
<dbReference type="Pfam" id="PF02518">
    <property type="entry name" value="HATPase_c"/>
    <property type="match status" value="1"/>
</dbReference>
<dbReference type="AlphaFoldDB" id="A1ZWS7"/>
<dbReference type="InterPro" id="IPR036097">
    <property type="entry name" value="HisK_dim/P_sf"/>
</dbReference>
<dbReference type="EC" id="2.7.13.3" evidence="2"/>
<feature type="transmembrane region" description="Helical" evidence="8">
    <location>
        <begin position="320"/>
        <end position="340"/>
    </location>
</feature>
<evidence type="ECO:0000256" key="8">
    <source>
        <dbReference type="SAM" id="Phobius"/>
    </source>
</evidence>
<dbReference type="InterPro" id="IPR011623">
    <property type="entry name" value="7TMR_DISM_rcpt_extracell_dom1"/>
</dbReference>
<evidence type="ECO:0000256" key="6">
    <source>
        <dbReference type="ARBA" id="ARBA00023012"/>
    </source>
</evidence>
<dbReference type="InterPro" id="IPR004358">
    <property type="entry name" value="Sig_transdc_His_kin-like_C"/>
</dbReference>
<dbReference type="EMBL" id="AAWS01000053">
    <property type="protein sequence ID" value="EAY25209.1"/>
    <property type="molecule type" value="Genomic_DNA"/>
</dbReference>
<keyword evidence="6" id="KW-0902">Two-component regulatory system</keyword>
<keyword evidence="7" id="KW-0175">Coiled coil</keyword>
<dbReference type="PRINTS" id="PR00344">
    <property type="entry name" value="BCTRLSENSOR"/>
</dbReference>
<keyword evidence="8" id="KW-0812">Transmembrane</keyword>
<proteinExistence type="predicted"/>
<dbReference type="InterPro" id="IPR011622">
    <property type="entry name" value="7TMR_DISM_rcpt_extracell_dom2"/>
</dbReference>
<dbReference type="Gene3D" id="3.30.565.10">
    <property type="entry name" value="Histidine kinase-like ATPase, C-terminal domain"/>
    <property type="match status" value="1"/>
</dbReference>
<feature type="transmembrane region" description="Helical" evidence="8">
    <location>
        <begin position="377"/>
        <end position="398"/>
    </location>
</feature>
<organism evidence="10 11">
    <name type="scientific">Microscilla marina ATCC 23134</name>
    <dbReference type="NCBI Taxonomy" id="313606"/>
    <lineage>
        <taxon>Bacteria</taxon>
        <taxon>Pseudomonadati</taxon>
        <taxon>Bacteroidota</taxon>
        <taxon>Cytophagia</taxon>
        <taxon>Cytophagales</taxon>
        <taxon>Microscillaceae</taxon>
        <taxon>Microscilla</taxon>
    </lineage>
</organism>
<dbReference type="Gene3D" id="2.60.40.2380">
    <property type="match status" value="1"/>
</dbReference>
<dbReference type="OrthoDB" id="908626at2"/>
<dbReference type="eggNOG" id="COG3920">
    <property type="taxonomic scope" value="Bacteria"/>
</dbReference>
<dbReference type="Pfam" id="PF07695">
    <property type="entry name" value="7TMR-DISM_7TM"/>
    <property type="match status" value="1"/>
</dbReference>
<keyword evidence="8" id="KW-0472">Membrane</keyword>
<feature type="coiled-coil region" evidence="7">
    <location>
        <begin position="444"/>
        <end position="492"/>
    </location>
</feature>
<name>A1ZWS7_MICM2</name>
<dbReference type="eggNOG" id="COG2205">
    <property type="taxonomic scope" value="Bacteria"/>
</dbReference>
<comment type="catalytic activity">
    <reaction evidence="1">
        <text>ATP + protein L-histidine = ADP + protein N-phospho-L-histidine.</text>
        <dbReference type="EC" id="2.7.13.3"/>
    </reaction>
</comment>
<evidence type="ECO:0000259" key="9">
    <source>
        <dbReference type="PROSITE" id="PS50109"/>
    </source>
</evidence>
<feature type="transmembrane region" description="Helical" evidence="8">
    <location>
        <begin position="347"/>
        <end position="365"/>
    </location>
</feature>